<gene>
    <name evidence="3" type="ORF">HCN58_01080</name>
</gene>
<evidence type="ECO:0000313" key="3">
    <source>
        <dbReference type="EMBL" id="NOJ38222.1"/>
    </source>
</evidence>
<proteinExistence type="predicted"/>
<evidence type="ECO:0008006" key="5">
    <source>
        <dbReference type="Google" id="ProtNLM"/>
    </source>
</evidence>
<dbReference type="AlphaFoldDB" id="A0A7Y4LTG7"/>
<dbReference type="RefSeq" id="WP_171577528.1">
    <property type="nucleotide sequence ID" value="NZ_JAAVLX010000001.1"/>
</dbReference>
<feature type="chain" id="PRO_5031515395" description="Adenylate cyclase" evidence="2">
    <location>
        <begin position="20"/>
        <end position="84"/>
    </location>
</feature>
<keyword evidence="2" id="KW-0732">Signal</keyword>
<comment type="caution">
    <text evidence="3">The sequence shown here is derived from an EMBL/GenBank/DDBJ whole genome shotgun (WGS) entry which is preliminary data.</text>
</comment>
<accession>A0A7Y4LTG7</accession>
<organism evidence="3 4">
    <name type="scientific">Bradyrhizobium australiense</name>
    <dbReference type="NCBI Taxonomy" id="2721161"/>
    <lineage>
        <taxon>Bacteria</taxon>
        <taxon>Pseudomonadati</taxon>
        <taxon>Pseudomonadota</taxon>
        <taxon>Alphaproteobacteria</taxon>
        <taxon>Hyphomicrobiales</taxon>
        <taxon>Nitrobacteraceae</taxon>
        <taxon>Bradyrhizobium</taxon>
    </lineage>
</organism>
<feature type="compositionally biased region" description="Polar residues" evidence="1">
    <location>
        <begin position="70"/>
        <end position="84"/>
    </location>
</feature>
<dbReference type="Proteomes" id="UP000544122">
    <property type="component" value="Unassembled WGS sequence"/>
</dbReference>
<feature type="signal peptide" evidence="2">
    <location>
        <begin position="1"/>
        <end position="19"/>
    </location>
</feature>
<dbReference type="EMBL" id="JAAVLX010000001">
    <property type="protein sequence ID" value="NOJ38222.1"/>
    <property type="molecule type" value="Genomic_DNA"/>
</dbReference>
<keyword evidence="4" id="KW-1185">Reference proteome</keyword>
<evidence type="ECO:0000256" key="2">
    <source>
        <dbReference type="SAM" id="SignalP"/>
    </source>
</evidence>
<protein>
    <recommendedName>
        <fullName evidence="5">Adenylate cyclase</fullName>
    </recommendedName>
</protein>
<reference evidence="3 4" key="1">
    <citation type="submission" date="2020-03" db="EMBL/GenBank/DDBJ databases">
        <title>Bradyrhizobium diversity isolated from nodules of Indigofera sp.</title>
        <authorList>
            <person name="Klepa M."/>
            <person name="Helene L."/>
            <person name="Hungria M."/>
        </authorList>
    </citation>
    <scope>NUCLEOTIDE SEQUENCE [LARGE SCALE GENOMIC DNA]</scope>
    <source>
        <strain evidence="3 4">WSM 1791</strain>
    </source>
</reference>
<evidence type="ECO:0000313" key="4">
    <source>
        <dbReference type="Proteomes" id="UP000544122"/>
    </source>
</evidence>
<evidence type="ECO:0000256" key="1">
    <source>
        <dbReference type="SAM" id="MobiDB-lite"/>
    </source>
</evidence>
<feature type="region of interest" description="Disordered" evidence="1">
    <location>
        <begin position="17"/>
        <end position="84"/>
    </location>
</feature>
<sequence>MLKTLITISTVLLTTAAFAQGTKSPGSSEYAPGHKMQKSKTSTAPGASEYAPGHQKNTAKGPGHSESAPGHQTTTGSATTKKKY</sequence>
<name>A0A7Y4LTG7_9BRAD</name>